<feature type="coiled-coil region" evidence="8">
    <location>
        <begin position="270"/>
        <end position="312"/>
    </location>
</feature>
<dbReference type="InterPro" id="IPR045853">
    <property type="entry name" value="Pep_chain_release_fac_I_sf"/>
</dbReference>
<dbReference type="InterPro" id="IPR000352">
    <property type="entry name" value="Pep_chain_release_fac_I"/>
</dbReference>
<dbReference type="GO" id="GO:0005737">
    <property type="term" value="C:cytoplasm"/>
    <property type="evidence" value="ECO:0007669"/>
    <property type="project" value="UniProtKB-SubCell"/>
</dbReference>
<evidence type="ECO:0000256" key="5">
    <source>
        <dbReference type="ARBA" id="ARBA00022917"/>
    </source>
</evidence>
<dbReference type="Pfam" id="PF03462">
    <property type="entry name" value="PCRF"/>
    <property type="match status" value="1"/>
</dbReference>
<comment type="subcellular location">
    <subcellularLocation>
        <location evidence="7">Cytoplasm</location>
    </subcellularLocation>
</comment>
<dbReference type="InterPro" id="IPR050057">
    <property type="entry name" value="Prokaryotic/Mito_RF"/>
</dbReference>
<dbReference type="AlphaFoldDB" id="A0A255EB28"/>
<proteinExistence type="inferred from homology"/>
<evidence type="ECO:0000256" key="2">
    <source>
        <dbReference type="ARBA" id="ARBA00010835"/>
    </source>
</evidence>
<protein>
    <recommendedName>
        <fullName evidence="6 7">Peptide chain release factor 1</fullName>
        <shortName evidence="7">RF-1</shortName>
    </recommendedName>
</protein>
<keyword evidence="8" id="KW-0175">Coiled coil</keyword>
<evidence type="ECO:0000256" key="4">
    <source>
        <dbReference type="ARBA" id="ARBA00022490"/>
    </source>
</evidence>
<keyword evidence="5 7" id="KW-0648">Protein biosynthesis</keyword>
<dbReference type="PANTHER" id="PTHR43804">
    <property type="entry name" value="LD18447P"/>
    <property type="match status" value="1"/>
</dbReference>
<evidence type="ECO:0000256" key="1">
    <source>
        <dbReference type="ARBA" id="ARBA00002986"/>
    </source>
</evidence>
<comment type="similarity">
    <text evidence="2 7">Belongs to the prokaryotic/mitochondrial release factor family.</text>
</comment>
<dbReference type="Gene3D" id="3.30.70.1660">
    <property type="match status" value="1"/>
</dbReference>
<name>A0A255EB28_9ACTN</name>
<dbReference type="SUPFAM" id="SSF75620">
    <property type="entry name" value="Release factor"/>
    <property type="match status" value="1"/>
</dbReference>
<accession>A0A255EB28</accession>
<dbReference type="NCBIfam" id="NF001859">
    <property type="entry name" value="PRK00591.1"/>
    <property type="match status" value="1"/>
</dbReference>
<dbReference type="InterPro" id="IPR005139">
    <property type="entry name" value="PCRF"/>
</dbReference>
<evidence type="ECO:0000256" key="6">
    <source>
        <dbReference type="ARBA" id="ARBA00050039"/>
    </source>
</evidence>
<dbReference type="NCBIfam" id="TIGR00019">
    <property type="entry name" value="prfA"/>
    <property type="match status" value="1"/>
</dbReference>
<evidence type="ECO:0000256" key="7">
    <source>
        <dbReference type="HAMAP-Rule" id="MF_00093"/>
    </source>
</evidence>
<comment type="PTM">
    <text evidence="7">Methylated by PrmC. Methylation increases the termination efficiency of RF1.</text>
</comment>
<evidence type="ECO:0000259" key="9">
    <source>
        <dbReference type="PROSITE" id="PS00745"/>
    </source>
</evidence>
<dbReference type="Proteomes" id="UP000216533">
    <property type="component" value="Unassembled WGS sequence"/>
</dbReference>
<dbReference type="Gene3D" id="3.30.160.20">
    <property type="match status" value="1"/>
</dbReference>
<sequence>MSEHDGVEVDIAAAAPLREEYAALEAELADPATHADAHKSRRVGRRYAELTPVVRQLDRHEQLLDDHQAAAELADEDPGFAAETAELEAQLRVSSEKLAALLSPRDPHDSADCLLEIKSGEGGEESALFAGDLLRMYTRYAETVGWSVEMLDRQQTDLGGYKSVTLVVKAGSGSPSPDAEPAPMPYGVLKFEAGVHRVQRVPVTESQGRVHTSAAGVLAMPDVDAADVEIADHDLRIDVYRSSGPGGQGVNTTDSAVRITHLPTGIVVSCQNERSQLQNKEQAMRMLRAKLVARAEEEAASAATEARRCQVRTVDRSERIRTYNFPENRIADHRIGFKAHNLDQVLGGDLADLVAALQQADLAARLARPTG</sequence>
<dbReference type="RefSeq" id="WP_094451179.1">
    <property type="nucleotide sequence ID" value="NZ_NMVI01000018.1"/>
</dbReference>
<comment type="function">
    <text evidence="1 7">Peptide chain release factor 1 directs the termination of translation in response to the peptide chain termination codons UAG and UAA.</text>
</comment>
<dbReference type="EMBL" id="NMVI01000018">
    <property type="protein sequence ID" value="OYN86612.1"/>
    <property type="molecule type" value="Genomic_DNA"/>
</dbReference>
<dbReference type="HAMAP" id="MF_00093">
    <property type="entry name" value="Rel_fac_1"/>
    <property type="match status" value="1"/>
</dbReference>
<comment type="caution">
    <text evidence="10">The sequence shown here is derived from an EMBL/GenBank/DDBJ whole genome shotgun (WGS) entry which is preliminary data.</text>
</comment>
<evidence type="ECO:0000313" key="10">
    <source>
        <dbReference type="EMBL" id="OYN86612.1"/>
    </source>
</evidence>
<keyword evidence="4 7" id="KW-0963">Cytoplasm</keyword>
<dbReference type="PROSITE" id="PS00745">
    <property type="entry name" value="RF_PROK_I"/>
    <property type="match status" value="1"/>
</dbReference>
<dbReference type="SMART" id="SM00937">
    <property type="entry name" value="PCRF"/>
    <property type="match status" value="1"/>
</dbReference>
<keyword evidence="3 7" id="KW-0488">Methylation</keyword>
<feature type="domain" description="Prokaryotic-type class I peptide chain release factors" evidence="9">
    <location>
        <begin position="241"/>
        <end position="257"/>
    </location>
</feature>
<evidence type="ECO:0000256" key="3">
    <source>
        <dbReference type="ARBA" id="ARBA00022481"/>
    </source>
</evidence>
<organism evidence="10 11">
    <name type="scientific">Parenemella sanctibonifatiensis</name>
    <dbReference type="NCBI Taxonomy" id="2016505"/>
    <lineage>
        <taxon>Bacteria</taxon>
        <taxon>Bacillati</taxon>
        <taxon>Actinomycetota</taxon>
        <taxon>Actinomycetes</taxon>
        <taxon>Propionibacteriales</taxon>
        <taxon>Propionibacteriaceae</taxon>
        <taxon>Parenemella</taxon>
    </lineage>
</organism>
<gene>
    <name evidence="7" type="primary">prfA</name>
    <name evidence="10" type="ORF">CGZ92_09800</name>
</gene>
<dbReference type="Pfam" id="PF00472">
    <property type="entry name" value="RF-1"/>
    <property type="match status" value="1"/>
</dbReference>
<dbReference type="FunFam" id="3.30.160.20:FF:000004">
    <property type="entry name" value="Peptide chain release factor 1"/>
    <property type="match status" value="1"/>
</dbReference>
<dbReference type="InterPro" id="IPR004373">
    <property type="entry name" value="RF-1"/>
</dbReference>
<reference evidence="10 11" key="1">
    <citation type="submission" date="2017-07" db="EMBL/GenBank/DDBJ databases">
        <title>Draft whole genome sequences of clinical Proprionibacteriaceae strains.</title>
        <authorList>
            <person name="Bernier A.-M."/>
            <person name="Bernard K."/>
            <person name="Domingo M.-C."/>
        </authorList>
    </citation>
    <scope>NUCLEOTIDE SEQUENCE [LARGE SCALE GENOMIC DNA]</scope>
    <source>
        <strain evidence="10 11">NML 160184</strain>
    </source>
</reference>
<feature type="modified residue" description="N5-methylglutamine" evidence="7">
    <location>
        <position position="248"/>
    </location>
</feature>
<dbReference type="Gene3D" id="6.10.140.1950">
    <property type="match status" value="1"/>
</dbReference>
<evidence type="ECO:0000256" key="8">
    <source>
        <dbReference type="SAM" id="Coils"/>
    </source>
</evidence>
<dbReference type="PANTHER" id="PTHR43804:SF7">
    <property type="entry name" value="LD18447P"/>
    <property type="match status" value="1"/>
</dbReference>
<dbReference type="GO" id="GO:0016149">
    <property type="term" value="F:translation release factor activity, codon specific"/>
    <property type="evidence" value="ECO:0007669"/>
    <property type="project" value="UniProtKB-UniRule"/>
</dbReference>
<evidence type="ECO:0000313" key="11">
    <source>
        <dbReference type="Proteomes" id="UP000216533"/>
    </source>
</evidence>